<evidence type="ECO:0000313" key="2">
    <source>
        <dbReference type="EMBL" id="QQZ50976.1"/>
    </source>
</evidence>
<sequence>MRLRSATARMERLPAFLAQARANLVPARVPKIHADTVVGQNKGLHSLVDGIVADGAKLPPADRARLEAAAKTCKAAIDEHQKWLETVLVPAAKGEFRLGAELYDAKLAFALNSPQPRRDQDPGARRNDRPARHHVRDLGQGPGGQARRPPTPKAPPKVSVRPPSRPRSNSPMPRSRPAPSWWRPPRPAWSRPPPSSVKRTSSRSPTIR</sequence>
<feature type="compositionally biased region" description="Polar residues" evidence="1">
    <location>
        <begin position="198"/>
        <end position="208"/>
    </location>
</feature>
<accession>A0A974P4C5</accession>
<evidence type="ECO:0000256" key="1">
    <source>
        <dbReference type="SAM" id="MobiDB-lite"/>
    </source>
</evidence>
<gene>
    <name evidence="2" type="ORF">JKL49_07105</name>
</gene>
<feature type="compositionally biased region" description="Basic and acidic residues" evidence="1">
    <location>
        <begin position="116"/>
        <end position="130"/>
    </location>
</feature>
<dbReference type="AlphaFoldDB" id="A0A974P4C5"/>
<feature type="compositionally biased region" description="Low complexity" evidence="1">
    <location>
        <begin position="156"/>
        <end position="181"/>
    </location>
</feature>
<feature type="region of interest" description="Disordered" evidence="1">
    <location>
        <begin position="113"/>
        <end position="208"/>
    </location>
</feature>
<feature type="compositionally biased region" description="Pro residues" evidence="1">
    <location>
        <begin position="182"/>
        <end position="195"/>
    </location>
</feature>
<dbReference type="InterPro" id="IPR010281">
    <property type="entry name" value="DUF885"/>
</dbReference>
<protein>
    <submittedName>
        <fullName evidence="2">DUF885 family protein</fullName>
    </submittedName>
</protein>
<dbReference type="Pfam" id="PF05960">
    <property type="entry name" value="DUF885"/>
    <property type="match status" value="1"/>
</dbReference>
<proteinExistence type="predicted"/>
<organism evidence="2">
    <name type="scientific">Phenylobacterium glaciei</name>
    <dbReference type="NCBI Taxonomy" id="2803784"/>
    <lineage>
        <taxon>Bacteria</taxon>
        <taxon>Pseudomonadati</taxon>
        <taxon>Pseudomonadota</taxon>
        <taxon>Alphaproteobacteria</taxon>
        <taxon>Caulobacterales</taxon>
        <taxon>Caulobacteraceae</taxon>
        <taxon>Phenylobacterium</taxon>
    </lineage>
</organism>
<reference evidence="2" key="1">
    <citation type="submission" date="2021-01" db="EMBL/GenBank/DDBJ databases">
        <title>Genome sequence of Phenylobacterium sp. 20VBR1 isolated from a valley glaceir, Ny-Alesund, Svalbard.</title>
        <authorList>
            <person name="Thomas F.A."/>
            <person name="Krishnan K.P."/>
            <person name="Sinha R.K."/>
        </authorList>
    </citation>
    <scope>NUCLEOTIDE SEQUENCE</scope>
    <source>
        <strain evidence="2">20VBR1</strain>
    </source>
</reference>
<name>A0A974P4C5_9CAUL</name>
<dbReference type="EMBL" id="CP068570">
    <property type="protein sequence ID" value="QQZ50976.1"/>
    <property type="molecule type" value="Genomic_DNA"/>
</dbReference>